<dbReference type="OrthoDB" id="8586159at2"/>
<dbReference type="EMBL" id="SLXO01000001">
    <property type="protein sequence ID" value="TCP38537.1"/>
    <property type="molecule type" value="Genomic_DNA"/>
</dbReference>
<protein>
    <recommendedName>
        <fullName evidence="3">Patatin-like phospholipase</fullName>
    </recommendedName>
</protein>
<gene>
    <name evidence="1" type="ORF">EV659_101442</name>
</gene>
<dbReference type="InterPro" id="IPR016035">
    <property type="entry name" value="Acyl_Trfase/lysoPLipase"/>
</dbReference>
<evidence type="ECO:0008006" key="3">
    <source>
        <dbReference type="Google" id="ProtNLM"/>
    </source>
</evidence>
<accession>A0A4R2PS00</accession>
<comment type="caution">
    <text evidence="1">The sequence shown here is derived from an EMBL/GenBank/DDBJ whole genome shotgun (WGS) entry which is preliminary data.</text>
</comment>
<dbReference type="SUPFAM" id="SSF52151">
    <property type="entry name" value="FabD/lysophospholipase-like"/>
    <property type="match status" value="1"/>
</dbReference>
<evidence type="ECO:0000313" key="1">
    <source>
        <dbReference type="EMBL" id="TCP38537.1"/>
    </source>
</evidence>
<sequence length="362" mass="40150">MSAPALRFLAGPSAYAAIRQHGFDPQAITAMVGASGGPKFLGLYHLDRAILRHFQRWYAGRTRPLHLLGSSIGAWRFANYARRDPVAAFDRLWALYGDYEWTRAHDSARVTADTEALIERVLGPTGGTEILAHPYMRLHVVAARGRGLASLSDKRTLGRLGFGAGLAATAGLNLVDRRTLGLFFERTILSDPRGRVPGDWRPLPTRRASLRADNLLDALMATVAIPFLIDAREIPYAPRGRYRDGGIVDYHFAVPDLAAAGEMVFYPHFSAEVTPGWFDKALKGRRADARVLDRTLIVCPSDAFLASLPMGKIPDRHDFERHDNATRKDLWRRTVAATERLAEEFDRTIEADGLAARLEPIS</sequence>
<dbReference type="AlphaFoldDB" id="A0A4R2PS00"/>
<evidence type="ECO:0000313" key="2">
    <source>
        <dbReference type="Proteomes" id="UP000295399"/>
    </source>
</evidence>
<dbReference type="RefSeq" id="WP_132707030.1">
    <property type="nucleotide sequence ID" value="NZ_JACIGF010000001.1"/>
</dbReference>
<organism evidence="1 2">
    <name type="scientific">Rhodothalassium salexigens DSM 2132</name>
    <dbReference type="NCBI Taxonomy" id="1188247"/>
    <lineage>
        <taxon>Bacteria</taxon>
        <taxon>Pseudomonadati</taxon>
        <taxon>Pseudomonadota</taxon>
        <taxon>Alphaproteobacteria</taxon>
        <taxon>Rhodothalassiales</taxon>
        <taxon>Rhodothalassiaceae</taxon>
        <taxon>Rhodothalassium</taxon>
    </lineage>
</organism>
<proteinExistence type="predicted"/>
<dbReference type="InParanoid" id="A0A4R2PS00"/>
<dbReference type="Proteomes" id="UP000295399">
    <property type="component" value="Unassembled WGS sequence"/>
</dbReference>
<keyword evidence="2" id="KW-1185">Reference proteome</keyword>
<reference evidence="1 2" key="1">
    <citation type="submission" date="2019-03" db="EMBL/GenBank/DDBJ databases">
        <title>Genomic Encyclopedia of Type Strains, Phase IV (KMG-IV): sequencing the most valuable type-strain genomes for metagenomic binning, comparative biology and taxonomic classification.</title>
        <authorList>
            <person name="Goeker M."/>
        </authorList>
    </citation>
    <scope>NUCLEOTIDE SEQUENCE [LARGE SCALE GENOMIC DNA]</scope>
    <source>
        <strain evidence="1 2">DSM 2132</strain>
    </source>
</reference>
<name>A0A4R2PS00_RHOSA</name>